<evidence type="ECO:0000256" key="3">
    <source>
        <dbReference type="ARBA" id="ARBA00022723"/>
    </source>
</evidence>
<feature type="disulfide bond" evidence="13">
    <location>
        <begin position="420"/>
        <end position="466"/>
    </location>
</feature>
<sequence>MKWVTLISFIFLLSSARSRNLQRVAREAEHKSEIAHRYNDLKEETFKAVTMVTFAQYLQRCSYEGLSKLVKDVVDLAQKCVANEDAPECTKSLPSIFLDEICQIETLRDSYGAMADCCGKADPERNECFLSFKVTHPDFIQPYQRPAADVICKEYQDNRVSLLGQFVYAIARRNPFLYAPTILSLAADYEHALQSCCKETDISACLDEKAIPIKEKAKKVSEKQEYSCGILKKFGERTFQADKLALLSQKYPKAPFSEMVTILHKIKGIYKECCEGDMVECMDDRAELMTYICSKQDVFSSKIKHCCERPVVERSQCIIEAEFDDKPENLPSLVERYIQDKEVCKRFEAGHDAFLSEFVYEYARRHPEFSTQLILRVAKGYETLLEKCCKTDNPAECYGNAVEELDKHIKENQEVVRINCELFTAHGEQDFLKTVLIRYTKKMPQVSTDTLLDIGKKMVAIGSKCCQLPEDRRLPCSEGRLSILIQEMCKKQEITPINDNVAHCCSDSYASRRPCFTALGVDTKYVPPPFDPNMFSFDEKLCSAAPFAERELKQMKLLVNLIKRKPQMTEEQITTIADGFTAMVDKCCKQPDIETCFGEEGANLIVQSRATLGIG</sequence>
<keyword evidence="5" id="KW-0677">Repeat</keyword>
<dbReference type="Proteomes" id="UP000053001">
    <property type="component" value="Unassembled WGS sequence"/>
</dbReference>
<dbReference type="InterPro" id="IPR021177">
    <property type="entry name" value="Serum_albumin/AFP/Afamin"/>
</dbReference>
<evidence type="ECO:0000256" key="6">
    <source>
        <dbReference type="ARBA" id="ARBA00022833"/>
    </source>
</evidence>
<keyword evidence="8 12" id="KW-0186">Copper</keyword>
<evidence type="ECO:0000256" key="11">
    <source>
        <dbReference type="ARBA" id="ARBA00039343"/>
    </source>
</evidence>
<dbReference type="GO" id="GO:0005737">
    <property type="term" value="C:cytoplasm"/>
    <property type="evidence" value="ECO:0007669"/>
    <property type="project" value="TreeGrafter"/>
</dbReference>
<keyword evidence="7 12" id="KW-0106">Calcium</keyword>
<proteinExistence type="predicted"/>
<evidence type="ECO:0000256" key="8">
    <source>
        <dbReference type="ARBA" id="ARBA00023008"/>
    </source>
</evidence>
<evidence type="ECO:0000256" key="9">
    <source>
        <dbReference type="ARBA" id="ARBA00023121"/>
    </source>
</evidence>
<feature type="binding site" evidence="12">
    <location>
        <position position="33"/>
    </location>
    <ligand>
        <name>Ca(2+)</name>
        <dbReference type="ChEBI" id="CHEBI:29108"/>
        <label>1</label>
    </ligand>
</feature>
<dbReference type="PRINTS" id="PR00802">
    <property type="entry name" value="SERUMALBUMIN"/>
</dbReference>
<dbReference type="FunFam" id="1.10.246.10:FF:000002">
    <property type="entry name" value="Serum albumin"/>
    <property type="match status" value="2"/>
</dbReference>
<dbReference type="FunFam" id="1.10.246.10:FF:000001">
    <property type="entry name" value="Serum albumin"/>
    <property type="match status" value="2"/>
</dbReference>
<feature type="binding site" evidence="12">
    <location>
        <position position="277"/>
    </location>
    <ligand>
        <name>Zn(2+)</name>
        <dbReference type="ChEBI" id="CHEBI:29105"/>
    </ligand>
</feature>
<comment type="subcellular location">
    <subcellularLocation>
        <location evidence="1">Secreted</location>
    </subcellularLocation>
</comment>
<keyword evidence="17" id="KW-1185">Reference proteome</keyword>
<feature type="disulfide bond" evidence="13">
    <location>
        <begin position="152"/>
        <end position="197"/>
    </location>
</feature>
<evidence type="ECO:0000256" key="7">
    <source>
        <dbReference type="ARBA" id="ARBA00022837"/>
    </source>
</evidence>
<feature type="binding site" evidence="12">
    <location>
        <position position="277"/>
    </location>
    <ligand>
        <name>Ca(2+)</name>
        <dbReference type="ChEBI" id="CHEBI:29108"/>
        <label>1</label>
    </ligand>
</feature>
<dbReference type="Gene3D" id="1.10.246.10">
    <property type="match status" value="6"/>
</dbReference>
<feature type="binding site" evidence="12">
    <location>
        <position position="283"/>
    </location>
    <ligand>
        <name>Ca(2+)</name>
        <dbReference type="ChEBI" id="CHEBI:29108"/>
        <label>2</label>
    </ligand>
</feature>
<dbReference type="PROSITE" id="PS51438">
    <property type="entry name" value="ALBUMIN_2"/>
    <property type="match status" value="3"/>
</dbReference>
<protein>
    <recommendedName>
        <fullName evidence="11">Albumin</fullName>
    </recommendedName>
</protein>
<evidence type="ECO:0000256" key="10">
    <source>
        <dbReference type="ARBA" id="ARBA00023157"/>
    </source>
</evidence>
<evidence type="ECO:0000259" key="15">
    <source>
        <dbReference type="PROSITE" id="PS51438"/>
    </source>
</evidence>
<dbReference type="Pfam" id="PF00273">
    <property type="entry name" value="Serum_albumin"/>
    <property type="match status" value="3"/>
</dbReference>
<feature type="disulfide bond" evidence="13">
    <location>
        <begin position="117"/>
        <end position="128"/>
    </location>
</feature>
<dbReference type="PANTHER" id="PTHR11385:SF14">
    <property type="entry name" value="AFAMIN"/>
    <property type="match status" value="1"/>
</dbReference>
<keyword evidence="3 12" id="KW-0479">Metal-binding</keyword>
<dbReference type="GO" id="GO:0072562">
    <property type="term" value="C:blood microparticle"/>
    <property type="evidence" value="ECO:0007669"/>
    <property type="project" value="TreeGrafter"/>
</dbReference>
<dbReference type="InterPro" id="IPR020857">
    <property type="entry name" value="Serum_albumin_CS"/>
</dbReference>
<dbReference type="AlphaFoldDB" id="A0A091PLW7"/>
<feature type="disulfide bond" evidence="13">
    <location>
        <begin position="80"/>
        <end position="89"/>
    </location>
</feature>
<dbReference type="InterPro" id="IPR014760">
    <property type="entry name" value="Serum_albumin_N"/>
</dbReference>
<dbReference type="PIRSF" id="PIRSF002520">
    <property type="entry name" value="Serum_albumin_subgroup"/>
    <property type="match status" value="1"/>
</dbReference>
<feature type="domain" description="Albumin" evidence="15">
    <location>
        <begin position="215"/>
        <end position="407"/>
    </location>
</feature>
<feature type="disulfide bond" evidence="13">
    <location>
        <begin position="489"/>
        <end position="505"/>
    </location>
</feature>
<evidence type="ECO:0000256" key="5">
    <source>
        <dbReference type="ARBA" id="ARBA00022737"/>
    </source>
</evidence>
<dbReference type="SMR" id="A0A091PLW7"/>
<dbReference type="InterPro" id="IPR000264">
    <property type="entry name" value="ALB/AFP/VDB"/>
</dbReference>
<evidence type="ECO:0000256" key="13">
    <source>
        <dbReference type="PIRSR" id="PIRSR002520-2"/>
    </source>
</evidence>
<dbReference type="GO" id="GO:0046872">
    <property type="term" value="F:metal ion binding"/>
    <property type="evidence" value="ECO:0007669"/>
    <property type="project" value="UniProtKB-KW"/>
</dbReference>
<evidence type="ECO:0000256" key="1">
    <source>
        <dbReference type="ARBA" id="ARBA00004613"/>
    </source>
</evidence>
<feature type="disulfide bond" evidence="13">
    <location>
        <begin position="344"/>
        <end position="389"/>
    </location>
</feature>
<feature type="binding site" evidence="12">
    <location>
        <position position="280"/>
    </location>
    <ligand>
        <name>Ca(2+)</name>
        <dbReference type="ChEBI" id="CHEBI:29108"/>
        <label>1</label>
    </ligand>
</feature>
<dbReference type="InterPro" id="IPR020858">
    <property type="entry name" value="Serum_albumin-like"/>
</dbReference>
<evidence type="ECO:0000313" key="16">
    <source>
        <dbReference type="EMBL" id="KFQ08268.1"/>
    </source>
</evidence>
<evidence type="ECO:0000256" key="2">
    <source>
        <dbReference type="ARBA" id="ARBA00022525"/>
    </source>
</evidence>
<feature type="domain" description="Albumin" evidence="15">
    <location>
        <begin position="22"/>
        <end position="214"/>
    </location>
</feature>
<keyword evidence="4 14" id="KW-0732">Signal</keyword>
<feature type="chain" id="PRO_5001879536" description="Albumin" evidence="14">
    <location>
        <begin position="19"/>
        <end position="615"/>
    </location>
</feature>
<feature type="disulfide bond" evidence="13">
    <location>
        <begin position="542"/>
        <end position="588"/>
    </location>
</feature>
<keyword evidence="10 13" id="KW-1015">Disulfide bond</keyword>
<reference evidence="16 17" key="1">
    <citation type="submission" date="2014-04" db="EMBL/GenBank/DDBJ databases">
        <title>Genome evolution of avian class.</title>
        <authorList>
            <person name="Zhang G."/>
            <person name="Li C."/>
        </authorList>
    </citation>
    <scope>NUCLEOTIDE SEQUENCE [LARGE SCALE GENOMIC DNA]</scope>
    <source>
        <strain evidence="16">BGI_N330</strain>
    </source>
</reference>
<gene>
    <name evidence="16" type="ORF">N330_13395</name>
</gene>
<dbReference type="EMBL" id="KK675168">
    <property type="protein sequence ID" value="KFQ08268.1"/>
    <property type="molecule type" value="Genomic_DNA"/>
</dbReference>
<dbReference type="PRINTS" id="PR00803">
    <property type="entry name" value="AFETOPROTEIN"/>
</dbReference>
<organism evidence="16 17">
    <name type="scientific">Leptosomus discolor</name>
    <name type="common">Madagascar cuckoo roller</name>
    <name type="synonym">Cuculus discolor</name>
    <dbReference type="NCBI Taxonomy" id="188344"/>
    <lineage>
        <taxon>Eukaryota</taxon>
        <taxon>Metazoa</taxon>
        <taxon>Chordata</taxon>
        <taxon>Craniata</taxon>
        <taxon>Vertebrata</taxon>
        <taxon>Euteleostomi</taxon>
        <taxon>Archelosauria</taxon>
        <taxon>Archosauria</taxon>
        <taxon>Dinosauria</taxon>
        <taxon>Saurischia</taxon>
        <taxon>Theropoda</taxon>
        <taxon>Coelurosauria</taxon>
        <taxon>Aves</taxon>
        <taxon>Neognathae</taxon>
        <taxon>Neoaves</taxon>
        <taxon>Telluraves</taxon>
        <taxon>Coraciimorphae</taxon>
        <taxon>Coraciiformes</taxon>
        <taxon>Leptosomidae</taxon>
        <taxon>Leptosomus</taxon>
    </lineage>
</organism>
<feature type="disulfide bond" evidence="13">
    <location>
        <begin position="293"/>
        <end position="307"/>
    </location>
</feature>
<dbReference type="SUPFAM" id="SSF48552">
    <property type="entry name" value="Serum albumin-like"/>
    <property type="match status" value="3"/>
</dbReference>
<feature type="disulfide bond" evidence="13">
    <location>
        <begin position="273"/>
        <end position="281"/>
    </location>
</feature>
<feature type="binding site" evidence="12">
    <location>
        <position position="40"/>
    </location>
    <ligand>
        <name>Ca(2+)</name>
        <dbReference type="ChEBI" id="CHEBI:29108"/>
        <label>1</label>
    </ligand>
</feature>
<keyword evidence="2" id="KW-0964">Secreted</keyword>
<feature type="binding site" evidence="12">
    <location>
        <position position="272"/>
    </location>
    <ligand>
        <name>Ca(2+)</name>
        <dbReference type="ChEBI" id="CHEBI:29108"/>
        <label>1</label>
    </ligand>
</feature>
<feature type="disulfide bond" evidence="13">
    <location>
        <begin position="587"/>
        <end position="596"/>
    </location>
</feature>
<feature type="disulfide bond" evidence="13">
    <location>
        <begin position="228"/>
        <end position="274"/>
    </location>
</feature>
<dbReference type="CDD" id="cd00015">
    <property type="entry name" value="ALBUMIN"/>
    <property type="match status" value="3"/>
</dbReference>
<name>A0A091PLW7_LEPDC</name>
<feature type="binding site" evidence="12">
    <location>
        <position position="30"/>
    </location>
    <ligand>
        <name>Ca(2+)</name>
        <dbReference type="ChEBI" id="CHEBI:29108"/>
        <label>1</label>
    </ligand>
</feature>
<dbReference type="PANTHER" id="PTHR11385">
    <property type="entry name" value="SERUM ALBUMIN-RELATED"/>
    <property type="match status" value="1"/>
</dbReference>
<feature type="disulfide bond" evidence="13">
    <location>
        <begin position="196"/>
        <end position="205"/>
    </location>
</feature>
<dbReference type="SMART" id="SM00103">
    <property type="entry name" value="ALBUMIN"/>
    <property type="match status" value="3"/>
</dbReference>
<feature type="disulfide bond" evidence="13">
    <location>
        <begin position="102"/>
        <end position="118"/>
    </location>
</feature>
<dbReference type="GO" id="GO:0008289">
    <property type="term" value="F:lipid binding"/>
    <property type="evidence" value="ECO:0007669"/>
    <property type="project" value="UniProtKB-KW"/>
</dbReference>
<feature type="signal peptide" evidence="14">
    <location>
        <begin position="1"/>
        <end position="18"/>
    </location>
</feature>
<evidence type="ECO:0000313" key="17">
    <source>
        <dbReference type="Proteomes" id="UP000053001"/>
    </source>
</evidence>
<keyword evidence="9" id="KW-0446">Lipid-binding</keyword>
<feature type="disulfide bond" evidence="13">
    <location>
        <begin position="504"/>
        <end position="515"/>
    </location>
</feature>
<evidence type="ECO:0000256" key="4">
    <source>
        <dbReference type="ARBA" id="ARBA00022729"/>
    </source>
</evidence>
<evidence type="ECO:0000256" key="14">
    <source>
        <dbReference type="SAM" id="SignalP"/>
    </source>
</evidence>
<evidence type="ECO:0000256" key="12">
    <source>
        <dbReference type="PIRSR" id="PIRSR002520-1"/>
    </source>
</evidence>
<dbReference type="FunFam" id="1.10.246.10:FF:000003">
    <property type="entry name" value="Serum albumin"/>
    <property type="match status" value="1"/>
</dbReference>
<feature type="disulfide bond" evidence="13">
    <location>
        <begin position="388"/>
        <end position="397"/>
    </location>
</feature>
<feature type="disulfide bond" evidence="13">
    <location>
        <begin position="306"/>
        <end position="317"/>
    </location>
</feature>
<feature type="domain" description="Albumin" evidence="15">
    <location>
        <begin position="408"/>
        <end position="606"/>
    </location>
</feature>
<dbReference type="PROSITE" id="PS00212">
    <property type="entry name" value="ALBUMIN_1"/>
    <property type="match status" value="3"/>
</dbReference>
<feature type="disulfide bond" evidence="13">
    <location>
        <begin position="465"/>
        <end position="476"/>
    </location>
</feature>
<keyword evidence="6 12" id="KW-0862">Zinc</keyword>
<feature type="non-terminal residue" evidence="16">
    <location>
        <position position="615"/>
    </location>
</feature>
<accession>A0A091PLW7</accession>